<evidence type="ECO:0000313" key="3">
    <source>
        <dbReference type="Proteomes" id="UP000430146"/>
    </source>
</evidence>
<dbReference type="SUPFAM" id="SSF53474">
    <property type="entry name" value="alpha/beta-Hydrolases"/>
    <property type="match status" value="1"/>
</dbReference>
<gene>
    <name evidence="2" type="ORF">AELLOGFF_02324</name>
</gene>
<reference evidence="2 3" key="1">
    <citation type="submission" date="2019-11" db="EMBL/GenBank/DDBJ databases">
        <authorList>
            <person name="Holert J."/>
        </authorList>
    </citation>
    <scope>NUCLEOTIDE SEQUENCE [LARGE SCALE GENOMIC DNA]</scope>
    <source>
        <strain evidence="2">BC8_1</strain>
    </source>
</reference>
<name>A0A5S9RB98_MYCVN</name>
<dbReference type="Proteomes" id="UP000430146">
    <property type="component" value="Unassembled WGS sequence"/>
</dbReference>
<dbReference type="InterPro" id="IPR000073">
    <property type="entry name" value="AB_hydrolase_1"/>
</dbReference>
<dbReference type="Pfam" id="PF12697">
    <property type="entry name" value="Abhydrolase_6"/>
    <property type="match status" value="1"/>
</dbReference>
<protein>
    <recommendedName>
        <fullName evidence="1">AB hydrolase-1 domain-containing protein</fullName>
    </recommendedName>
</protein>
<evidence type="ECO:0000313" key="2">
    <source>
        <dbReference type="EMBL" id="CAA0137635.1"/>
    </source>
</evidence>
<feature type="domain" description="AB hydrolase-1" evidence="1">
    <location>
        <begin position="99"/>
        <end position="359"/>
    </location>
</feature>
<organism evidence="2 3">
    <name type="scientific">Mycolicibacterium vanbaalenii</name>
    <name type="common">Mycobacterium vanbaalenii</name>
    <dbReference type="NCBI Taxonomy" id="110539"/>
    <lineage>
        <taxon>Bacteria</taxon>
        <taxon>Bacillati</taxon>
        <taxon>Actinomycetota</taxon>
        <taxon>Actinomycetes</taxon>
        <taxon>Mycobacteriales</taxon>
        <taxon>Mycobacteriaceae</taxon>
        <taxon>Mycolicibacterium</taxon>
    </lineage>
</organism>
<accession>A0A5S9RB98</accession>
<dbReference type="EMBL" id="CACSIP010000075">
    <property type="protein sequence ID" value="CAA0137635.1"/>
    <property type="molecule type" value="Genomic_DNA"/>
</dbReference>
<evidence type="ECO:0000259" key="1">
    <source>
        <dbReference type="Pfam" id="PF12697"/>
    </source>
</evidence>
<proteinExistence type="predicted"/>
<dbReference type="AlphaFoldDB" id="A0A5S9RB98"/>
<dbReference type="Gene3D" id="3.40.50.1820">
    <property type="entry name" value="alpha/beta hydrolase"/>
    <property type="match status" value="1"/>
</dbReference>
<dbReference type="GO" id="GO:0003824">
    <property type="term" value="F:catalytic activity"/>
    <property type="evidence" value="ECO:0007669"/>
    <property type="project" value="UniProtKB-ARBA"/>
</dbReference>
<sequence>MQPLRGPTEVQLVGNRYKAAQVVQFHCASVTLDSGTRCDLGNTAVRETHWTPLAADPKILGMPIPLTFDVTAGVGTGEHLTQAGWAFLPPRPADAVGTLLCLPGGLYDKRYWHMQIDGHPGYSFAEHLAAAGFIVIAVDHLGVGESADPTASGQLGLSLLASGDAEVARQVREGLRNGDLIGNVPPLAVPLIGVGHSMGACLTTMVQANTGVYDAVALLGYGVQITNVFEESADADDLENRVQQSIAAVCQLSGASPQDSHHIAPRSYLEDLFYAGEVPRQVIDADTAAQSRLPLRAGAEVATPGFVERHAPQVDVPVLLAFGAAIDVSPNPYCEPANYTGSADVTLLLVSKSGHCQNFASHRQQLWDRIAAWVPAAT</sequence>
<keyword evidence="3" id="KW-1185">Reference proteome</keyword>
<dbReference type="InterPro" id="IPR029058">
    <property type="entry name" value="AB_hydrolase_fold"/>
</dbReference>